<evidence type="ECO:0000256" key="3">
    <source>
        <dbReference type="ARBA" id="ARBA00022989"/>
    </source>
</evidence>
<keyword evidence="3 5" id="KW-1133">Transmembrane helix</keyword>
<gene>
    <name evidence="7" type="ORF">COU00_00295</name>
</gene>
<feature type="transmembrane region" description="Helical" evidence="5">
    <location>
        <begin position="18"/>
        <end position="35"/>
    </location>
</feature>
<dbReference type="Pfam" id="PF04932">
    <property type="entry name" value="Wzy_C"/>
    <property type="match status" value="1"/>
</dbReference>
<keyword evidence="2 5" id="KW-0812">Transmembrane</keyword>
<dbReference type="GO" id="GO:0016020">
    <property type="term" value="C:membrane"/>
    <property type="evidence" value="ECO:0007669"/>
    <property type="project" value="UniProtKB-SubCell"/>
</dbReference>
<reference evidence="8" key="1">
    <citation type="submission" date="2017-09" db="EMBL/GenBank/DDBJ databases">
        <title>Depth-based differentiation of microbial function through sediment-hosted aquifers and enrichment of novel symbionts in the deep terrestrial subsurface.</title>
        <authorList>
            <person name="Probst A.J."/>
            <person name="Ladd B."/>
            <person name="Jarett J.K."/>
            <person name="Geller-Mcgrath D.E."/>
            <person name="Sieber C.M.K."/>
            <person name="Emerson J.B."/>
            <person name="Anantharaman K."/>
            <person name="Thomas B.C."/>
            <person name="Malmstrom R."/>
            <person name="Stieglmeier M."/>
            <person name="Klingl A."/>
            <person name="Woyke T."/>
            <person name="Ryan C.M."/>
            <person name="Banfield J.F."/>
        </authorList>
    </citation>
    <scope>NUCLEOTIDE SEQUENCE [LARGE SCALE GENOMIC DNA]</scope>
</reference>
<dbReference type="PANTHER" id="PTHR37422:SF17">
    <property type="entry name" value="O-ANTIGEN LIGASE"/>
    <property type="match status" value="1"/>
</dbReference>
<dbReference type="InterPro" id="IPR051533">
    <property type="entry name" value="WaaL-like"/>
</dbReference>
<dbReference type="InterPro" id="IPR007016">
    <property type="entry name" value="O-antigen_ligase-rel_domated"/>
</dbReference>
<evidence type="ECO:0000313" key="8">
    <source>
        <dbReference type="Proteomes" id="UP000229335"/>
    </source>
</evidence>
<protein>
    <recommendedName>
        <fullName evidence="6">O-antigen ligase-related domain-containing protein</fullName>
    </recommendedName>
</protein>
<name>A0A2M6WN46_9BACT</name>
<evidence type="ECO:0000256" key="4">
    <source>
        <dbReference type="ARBA" id="ARBA00023136"/>
    </source>
</evidence>
<organism evidence="7 8">
    <name type="scientific">Candidatus Falkowbacteria bacterium CG10_big_fil_rev_8_21_14_0_10_43_11</name>
    <dbReference type="NCBI Taxonomy" id="1974568"/>
    <lineage>
        <taxon>Bacteria</taxon>
        <taxon>Candidatus Falkowiibacteriota</taxon>
    </lineage>
</organism>
<feature type="transmembrane region" description="Helical" evidence="5">
    <location>
        <begin position="386"/>
        <end position="411"/>
    </location>
</feature>
<dbReference type="EMBL" id="PFAS01000005">
    <property type="protein sequence ID" value="PIT94176.1"/>
    <property type="molecule type" value="Genomic_DNA"/>
</dbReference>
<feature type="domain" description="O-antigen ligase-related" evidence="6">
    <location>
        <begin position="253"/>
        <end position="401"/>
    </location>
</feature>
<evidence type="ECO:0000256" key="5">
    <source>
        <dbReference type="SAM" id="Phobius"/>
    </source>
</evidence>
<dbReference type="Proteomes" id="UP000229335">
    <property type="component" value="Unassembled WGS sequence"/>
</dbReference>
<evidence type="ECO:0000256" key="2">
    <source>
        <dbReference type="ARBA" id="ARBA00022692"/>
    </source>
</evidence>
<comment type="caution">
    <text evidence="7">The sequence shown here is derived from an EMBL/GenBank/DDBJ whole genome shotgun (WGS) entry which is preliminary data.</text>
</comment>
<dbReference type="PANTHER" id="PTHR37422">
    <property type="entry name" value="TEICHURONIC ACID BIOSYNTHESIS PROTEIN TUAE"/>
    <property type="match status" value="1"/>
</dbReference>
<feature type="transmembrane region" description="Helical" evidence="5">
    <location>
        <begin position="244"/>
        <end position="263"/>
    </location>
</feature>
<feature type="transmembrane region" description="Helical" evidence="5">
    <location>
        <begin position="154"/>
        <end position="174"/>
    </location>
</feature>
<evidence type="ECO:0000313" key="7">
    <source>
        <dbReference type="EMBL" id="PIT94176.1"/>
    </source>
</evidence>
<feature type="transmembrane region" description="Helical" evidence="5">
    <location>
        <begin position="269"/>
        <end position="288"/>
    </location>
</feature>
<feature type="transmembrane region" description="Helical" evidence="5">
    <location>
        <begin position="128"/>
        <end position="147"/>
    </location>
</feature>
<feature type="transmembrane region" description="Helical" evidence="5">
    <location>
        <begin position="300"/>
        <end position="319"/>
    </location>
</feature>
<proteinExistence type="predicted"/>
<sequence length="460" mass="52852">MGVRFVKIKSLFLNNQEYLLYAFIFLLPLQTRWMAKLGELNGGYWEYGTISLYGTDILILGLLLLWFGWKFFGGQMFPQYCGIKFQMSNQTPMSNDQRNTQYIWLTVGLLELFIFISVFFAPDKKLALYGYGRFLLGVGLFFLLTQVELNKIKLYWSIVAAGVIQSCLAIQQFLTQTVISNKWLGMAAQKAQDLGVSVVEAGDERWLRAYGSLPHPNILGGFLAIILLVNIILYFNLRQEKKYQIGLLLSLTFFAINFIGLLLTFSRTAWLGFAAGFIVILLNCSIVSRSKEVLFNISKFIFIIVAIGSLFFYFFRGPILGRLNVNSRLENKSIAERANYNKEARQIIRKHWLFGTGIKNYGLAVYNEIDNSQPAYAYQPVHNVFLLVWAEIGIAGLICFFVFLFFCFLALWRRRSFENLALLISLAVMMCFDHWFWSLAAGGMMMWFVISLSLKDFEIV</sequence>
<feature type="transmembrane region" description="Helical" evidence="5">
    <location>
        <begin position="218"/>
        <end position="237"/>
    </location>
</feature>
<evidence type="ECO:0000256" key="1">
    <source>
        <dbReference type="ARBA" id="ARBA00004141"/>
    </source>
</evidence>
<feature type="transmembrane region" description="Helical" evidence="5">
    <location>
        <begin position="47"/>
        <end position="69"/>
    </location>
</feature>
<evidence type="ECO:0000259" key="6">
    <source>
        <dbReference type="Pfam" id="PF04932"/>
    </source>
</evidence>
<feature type="transmembrane region" description="Helical" evidence="5">
    <location>
        <begin position="423"/>
        <end position="450"/>
    </location>
</feature>
<keyword evidence="4 5" id="KW-0472">Membrane</keyword>
<accession>A0A2M6WN46</accession>
<dbReference type="AlphaFoldDB" id="A0A2M6WN46"/>
<feature type="transmembrane region" description="Helical" evidence="5">
    <location>
        <begin position="102"/>
        <end position="122"/>
    </location>
</feature>
<comment type="subcellular location">
    <subcellularLocation>
        <location evidence="1">Membrane</location>
        <topology evidence="1">Multi-pass membrane protein</topology>
    </subcellularLocation>
</comment>